<feature type="transmembrane region" description="Helical" evidence="8">
    <location>
        <begin position="287"/>
        <end position="308"/>
    </location>
</feature>
<dbReference type="Gene3D" id="1.20.1730.10">
    <property type="entry name" value="Sodium/glucose cotransporter"/>
    <property type="match status" value="1"/>
</dbReference>
<evidence type="ECO:0000256" key="3">
    <source>
        <dbReference type="ARBA" id="ARBA00022448"/>
    </source>
</evidence>
<feature type="transmembrane region" description="Helical" evidence="8">
    <location>
        <begin position="123"/>
        <end position="154"/>
    </location>
</feature>
<proteinExistence type="inferred from homology"/>
<evidence type="ECO:0000256" key="6">
    <source>
        <dbReference type="ARBA" id="ARBA00023136"/>
    </source>
</evidence>
<evidence type="ECO:0000313" key="9">
    <source>
        <dbReference type="EMBL" id="ABW01906.1"/>
    </source>
</evidence>
<feature type="transmembrane region" description="Helical" evidence="8">
    <location>
        <begin position="200"/>
        <end position="225"/>
    </location>
</feature>
<comment type="similarity">
    <text evidence="2 7">Belongs to the sodium:solute symporter (SSF) (TC 2.A.21) family.</text>
</comment>
<dbReference type="HOGENOM" id="CLU_018808_15_0_2"/>
<sequence>MIGIAGWVSFLVLFVIFVLLGFYGARWRRGDLSRLDEWALAGRRLGTFLVWFLVGADLYTAYTFVAVPAGVFAKGALYFFAVPYVATVFALATAVMPPLWEWSRRRGYITAADFVEDRFNSRLLAALVALTGIVAELPYIALQIVGMSAVLAVMLLNVVPGASLEFVSDLALTIAFIILAAFTYTSGLRGATLTAVFKDALIFLSIIAILIAAPIAIPGAFHTAFKVASSLNSGKGLPTGTSSLNSVFSSAYLSLWVGSSLALYLYPHSVNGALSAESRRKLAVSTALLPIYGIGLALLALYGILVYADSQALNIIRSFPSTGYAAVIKGNLPIPALAATILPDWLAGVALLGIFIGGMVPAAIMAMAQANLLTRNVARYVVKLTPQGEARLAKWASVFFKFLALVFALIPALASVSINLQLLGGIIITQTLPPIFLGLVTNRFNKYALMAGWASGILTGVYMFITRYIATKGASPTLYPIAGHLYYIAVLALVINILVTLVGTALAVLIKRSAVSKVKA</sequence>
<feature type="transmembrane region" description="Helical" evidence="8">
    <location>
        <begin position="245"/>
        <end position="266"/>
    </location>
</feature>
<dbReference type="InterPro" id="IPR050277">
    <property type="entry name" value="Sodium:Solute_Symporter"/>
</dbReference>
<organism evidence="9 10">
    <name type="scientific">Caldivirga maquilingensis (strain ATCC 700844 / DSM 13496 / JCM 10307 / IC-167)</name>
    <dbReference type="NCBI Taxonomy" id="397948"/>
    <lineage>
        <taxon>Archaea</taxon>
        <taxon>Thermoproteota</taxon>
        <taxon>Thermoprotei</taxon>
        <taxon>Thermoproteales</taxon>
        <taxon>Thermoproteaceae</taxon>
        <taxon>Caldivirga</taxon>
    </lineage>
</organism>
<protein>
    <submittedName>
        <fullName evidence="9">Na+ symporter</fullName>
    </submittedName>
</protein>
<dbReference type="OrthoDB" id="19182at2157"/>
<dbReference type="PANTHER" id="PTHR48086:SF8">
    <property type="entry name" value="MONOCARBOXYLIC ACID PERMEASE"/>
    <property type="match status" value="1"/>
</dbReference>
<keyword evidence="5 8" id="KW-1133">Transmembrane helix</keyword>
<evidence type="ECO:0000313" key="10">
    <source>
        <dbReference type="Proteomes" id="UP000001137"/>
    </source>
</evidence>
<comment type="subcellular location">
    <subcellularLocation>
        <location evidence="1">Membrane</location>
        <topology evidence="1">Multi-pass membrane protein</topology>
    </subcellularLocation>
</comment>
<keyword evidence="6 8" id="KW-0472">Membrane</keyword>
<feature type="transmembrane region" description="Helical" evidence="8">
    <location>
        <begin position="420"/>
        <end position="440"/>
    </location>
</feature>
<dbReference type="PROSITE" id="PS50283">
    <property type="entry name" value="NA_SOLUT_SYMP_3"/>
    <property type="match status" value="1"/>
</dbReference>
<feature type="transmembrane region" description="Helical" evidence="8">
    <location>
        <begin position="6"/>
        <end position="25"/>
    </location>
</feature>
<name>A8MDQ0_CALMQ</name>
<dbReference type="PANTHER" id="PTHR48086">
    <property type="entry name" value="SODIUM/PROLINE SYMPORTER-RELATED"/>
    <property type="match status" value="1"/>
</dbReference>
<dbReference type="EMBL" id="CP000852">
    <property type="protein sequence ID" value="ABW01906.1"/>
    <property type="molecule type" value="Genomic_DNA"/>
</dbReference>
<accession>A8MDQ0</accession>
<dbReference type="Pfam" id="PF00474">
    <property type="entry name" value="SSF"/>
    <property type="match status" value="1"/>
</dbReference>
<feature type="transmembrane region" description="Helical" evidence="8">
    <location>
        <begin position="485"/>
        <end position="510"/>
    </location>
</feature>
<evidence type="ECO:0000256" key="4">
    <source>
        <dbReference type="ARBA" id="ARBA00022692"/>
    </source>
</evidence>
<dbReference type="Proteomes" id="UP000001137">
    <property type="component" value="Chromosome"/>
</dbReference>
<dbReference type="RefSeq" id="WP_012186125.1">
    <property type="nucleotide sequence ID" value="NC_009954.1"/>
</dbReference>
<evidence type="ECO:0000256" key="8">
    <source>
        <dbReference type="SAM" id="Phobius"/>
    </source>
</evidence>
<feature type="transmembrane region" description="Helical" evidence="8">
    <location>
        <begin position="345"/>
        <end position="374"/>
    </location>
</feature>
<dbReference type="STRING" id="397948.Cmaq_1077"/>
<feature type="transmembrane region" description="Helical" evidence="8">
    <location>
        <begin position="166"/>
        <end position="188"/>
    </location>
</feature>
<reference evidence="9 10" key="1">
    <citation type="submission" date="2007-10" db="EMBL/GenBank/DDBJ databases">
        <title>Complete sequence of Caldivirga maquilingensis IC-167.</title>
        <authorList>
            <consortium name="US DOE Joint Genome Institute"/>
            <person name="Copeland A."/>
            <person name="Lucas S."/>
            <person name="Lapidus A."/>
            <person name="Barry K."/>
            <person name="Glavina del Rio T."/>
            <person name="Dalin E."/>
            <person name="Tice H."/>
            <person name="Pitluck S."/>
            <person name="Saunders E."/>
            <person name="Brettin T."/>
            <person name="Bruce D."/>
            <person name="Detter J.C."/>
            <person name="Han C."/>
            <person name="Schmutz J."/>
            <person name="Larimer F."/>
            <person name="Land M."/>
            <person name="Hauser L."/>
            <person name="Kyrpides N."/>
            <person name="Ivanova N."/>
            <person name="Biddle J.F."/>
            <person name="Zhang Z."/>
            <person name="Fitz-Gibbon S.T."/>
            <person name="Lowe T.M."/>
            <person name="Saltikov C."/>
            <person name="House C.H."/>
            <person name="Richardson P."/>
        </authorList>
    </citation>
    <scope>NUCLEOTIDE SEQUENCE [LARGE SCALE GENOMIC DNA]</scope>
    <source>
        <strain evidence="10">ATCC 700844 / DSM 13496 / JCM 10307 / IC-167</strain>
    </source>
</reference>
<evidence type="ECO:0000256" key="7">
    <source>
        <dbReference type="RuleBase" id="RU362091"/>
    </source>
</evidence>
<feature type="transmembrane region" description="Helical" evidence="8">
    <location>
        <begin position="77"/>
        <end position="102"/>
    </location>
</feature>
<feature type="transmembrane region" description="Helical" evidence="8">
    <location>
        <begin position="45"/>
        <end position="65"/>
    </location>
</feature>
<evidence type="ECO:0000256" key="5">
    <source>
        <dbReference type="ARBA" id="ARBA00022989"/>
    </source>
</evidence>
<feature type="transmembrane region" description="Helical" evidence="8">
    <location>
        <begin position="395"/>
        <end position="414"/>
    </location>
</feature>
<evidence type="ECO:0000256" key="1">
    <source>
        <dbReference type="ARBA" id="ARBA00004141"/>
    </source>
</evidence>
<dbReference type="AlphaFoldDB" id="A8MDQ0"/>
<keyword evidence="3" id="KW-0813">Transport</keyword>
<evidence type="ECO:0000256" key="2">
    <source>
        <dbReference type="ARBA" id="ARBA00006434"/>
    </source>
</evidence>
<dbReference type="InterPro" id="IPR038377">
    <property type="entry name" value="Na/Glc_symporter_sf"/>
</dbReference>
<dbReference type="KEGG" id="cma:Cmaq_1077"/>
<dbReference type="GeneID" id="5709565"/>
<keyword evidence="10" id="KW-1185">Reference proteome</keyword>
<dbReference type="eggNOG" id="arCOG01316">
    <property type="taxonomic scope" value="Archaea"/>
</dbReference>
<feature type="transmembrane region" description="Helical" evidence="8">
    <location>
        <begin position="447"/>
        <end position="465"/>
    </location>
</feature>
<gene>
    <name evidence="9" type="ordered locus">Cmaq_1077</name>
</gene>
<dbReference type="GO" id="GO:0005886">
    <property type="term" value="C:plasma membrane"/>
    <property type="evidence" value="ECO:0007669"/>
    <property type="project" value="TreeGrafter"/>
</dbReference>
<dbReference type="InterPro" id="IPR001734">
    <property type="entry name" value="Na/solute_symporter"/>
</dbReference>
<keyword evidence="4 8" id="KW-0812">Transmembrane</keyword>
<dbReference type="GO" id="GO:0022857">
    <property type="term" value="F:transmembrane transporter activity"/>
    <property type="evidence" value="ECO:0007669"/>
    <property type="project" value="InterPro"/>
</dbReference>